<dbReference type="AlphaFoldDB" id="A0A4Z1BK91"/>
<dbReference type="GO" id="GO:0003700">
    <property type="term" value="F:DNA-binding transcription factor activity"/>
    <property type="evidence" value="ECO:0007669"/>
    <property type="project" value="TreeGrafter"/>
</dbReference>
<evidence type="ECO:0000259" key="4">
    <source>
        <dbReference type="PROSITE" id="PS50943"/>
    </source>
</evidence>
<dbReference type="RefSeq" id="WP_135836432.1">
    <property type="nucleotide sequence ID" value="NZ_CAUQWU010000021.1"/>
</dbReference>
<evidence type="ECO:0000256" key="2">
    <source>
        <dbReference type="ARBA" id="ARBA00023125"/>
    </source>
</evidence>
<comment type="caution">
    <text evidence="5">The sequence shown here is derived from an EMBL/GenBank/DDBJ whole genome shotgun (WGS) entry which is preliminary data.</text>
</comment>
<dbReference type="PROSITE" id="PS50943">
    <property type="entry name" value="HTH_CROC1"/>
    <property type="match status" value="1"/>
</dbReference>
<dbReference type="PANTHER" id="PTHR46797:SF23">
    <property type="entry name" value="HTH-TYPE TRANSCRIPTIONAL REGULATOR SUTR"/>
    <property type="match status" value="1"/>
</dbReference>
<organism evidence="5 6">
    <name type="scientific">Empedobacter tilapiae</name>
    <dbReference type="NCBI Taxonomy" id="2491114"/>
    <lineage>
        <taxon>Bacteria</taxon>
        <taxon>Pseudomonadati</taxon>
        <taxon>Bacteroidota</taxon>
        <taxon>Flavobacteriia</taxon>
        <taxon>Flavobacteriales</taxon>
        <taxon>Weeksellaceae</taxon>
        <taxon>Empedobacter</taxon>
    </lineage>
</organism>
<gene>
    <name evidence="5" type="ORF">E4J94_14120</name>
</gene>
<dbReference type="PANTHER" id="PTHR46797">
    <property type="entry name" value="HTH-TYPE TRANSCRIPTIONAL REGULATOR"/>
    <property type="match status" value="1"/>
</dbReference>
<keyword evidence="1" id="KW-0805">Transcription regulation</keyword>
<name>A0A4Z1BK91_9FLAO</name>
<dbReference type="EMBL" id="SRPE01000010">
    <property type="protein sequence ID" value="TGN24372.1"/>
    <property type="molecule type" value="Genomic_DNA"/>
</dbReference>
<dbReference type="Gene3D" id="1.10.260.40">
    <property type="entry name" value="lambda repressor-like DNA-binding domains"/>
    <property type="match status" value="1"/>
</dbReference>
<dbReference type="SUPFAM" id="SSF47413">
    <property type="entry name" value="lambda repressor-like DNA-binding domains"/>
    <property type="match status" value="1"/>
</dbReference>
<evidence type="ECO:0000313" key="6">
    <source>
        <dbReference type="Proteomes" id="UP000297998"/>
    </source>
</evidence>
<dbReference type="SMART" id="SM00530">
    <property type="entry name" value="HTH_XRE"/>
    <property type="match status" value="1"/>
</dbReference>
<keyword evidence="2" id="KW-0238">DNA-binding</keyword>
<dbReference type="GO" id="GO:0003677">
    <property type="term" value="F:DNA binding"/>
    <property type="evidence" value="ECO:0007669"/>
    <property type="project" value="UniProtKB-KW"/>
</dbReference>
<dbReference type="OrthoDB" id="678057at2"/>
<dbReference type="Pfam" id="PF01381">
    <property type="entry name" value="HTH_3"/>
    <property type="match status" value="1"/>
</dbReference>
<dbReference type="InterPro" id="IPR010982">
    <property type="entry name" value="Lambda_DNA-bd_dom_sf"/>
</dbReference>
<reference evidence="5 6" key="1">
    <citation type="submission" date="2019-03" db="EMBL/GenBank/DDBJ databases">
        <title>Empedobacter tilapiae sp. nov., isolated from an intestine of Nile tilapia Oreochromis niloticus.</title>
        <authorList>
            <person name="Kim Y.-O."/>
            <person name="Yoon J.-H."/>
        </authorList>
    </citation>
    <scope>NUCLEOTIDE SEQUENCE [LARGE SCALE GENOMIC DNA]</scope>
    <source>
        <strain evidence="5 6">MRS2</strain>
    </source>
</reference>
<keyword evidence="6" id="KW-1185">Reference proteome</keyword>
<dbReference type="InterPro" id="IPR001387">
    <property type="entry name" value="Cro/C1-type_HTH"/>
</dbReference>
<proteinExistence type="predicted"/>
<evidence type="ECO:0000313" key="5">
    <source>
        <dbReference type="EMBL" id="TGN24372.1"/>
    </source>
</evidence>
<feature type="domain" description="HTH cro/C1-type" evidence="4">
    <location>
        <begin position="18"/>
        <end position="72"/>
    </location>
</feature>
<dbReference type="CDD" id="cd00093">
    <property type="entry name" value="HTH_XRE"/>
    <property type="match status" value="1"/>
</dbReference>
<sequence length="80" mass="9389">MTIEDNKRSYLIYFGKNLEKIRTEKGLSYRQLAQRCDVDFSEISKIEKGERNIQITTIVELAKGLNKSPKDLFDFKTEEI</sequence>
<evidence type="ECO:0000256" key="3">
    <source>
        <dbReference type="ARBA" id="ARBA00023163"/>
    </source>
</evidence>
<evidence type="ECO:0000256" key="1">
    <source>
        <dbReference type="ARBA" id="ARBA00023015"/>
    </source>
</evidence>
<protein>
    <submittedName>
        <fullName evidence="5">XRE family transcriptional regulator</fullName>
    </submittedName>
</protein>
<keyword evidence="3" id="KW-0804">Transcription</keyword>
<dbReference type="GO" id="GO:0005829">
    <property type="term" value="C:cytosol"/>
    <property type="evidence" value="ECO:0007669"/>
    <property type="project" value="TreeGrafter"/>
</dbReference>
<accession>A0A4Z1BK91</accession>
<dbReference type="Proteomes" id="UP000297998">
    <property type="component" value="Unassembled WGS sequence"/>
</dbReference>
<dbReference type="InterPro" id="IPR050807">
    <property type="entry name" value="TransReg_Diox_bact_type"/>
</dbReference>